<dbReference type="InterPro" id="IPR046347">
    <property type="entry name" value="bZIP_sf"/>
</dbReference>
<name>A0A9P4N825_9PLEO</name>
<dbReference type="AlphaFoldDB" id="A0A9P4N825"/>
<feature type="compositionally biased region" description="Basic and acidic residues" evidence="2">
    <location>
        <begin position="24"/>
        <end position="36"/>
    </location>
</feature>
<feature type="coiled-coil region" evidence="1">
    <location>
        <begin position="48"/>
        <end position="75"/>
    </location>
</feature>
<dbReference type="OrthoDB" id="4505928at2759"/>
<accession>A0A9P4N825</accession>
<dbReference type="PANTHER" id="PTHR42070:SF1">
    <property type="entry name" value="FILAMENT ASSOCIATED PROTEIN, PUTATIVE (AFU_ORTHOLOGUE AFUA_8G06630)-RELATED"/>
    <property type="match status" value="1"/>
</dbReference>
<feature type="region of interest" description="Disordered" evidence="2">
    <location>
        <begin position="1"/>
        <end position="44"/>
    </location>
</feature>
<keyword evidence="1" id="KW-0175">Coiled coil</keyword>
<dbReference type="Proteomes" id="UP000800093">
    <property type="component" value="Unassembled WGS sequence"/>
</dbReference>
<organism evidence="3 4">
    <name type="scientific">Lojkania enalia</name>
    <dbReference type="NCBI Taxonomy" id="147567"/>
    <lineage>
        <taxon>Eukaryota</taxon>
        <taxon>Fungi</taxon>
        <taxon>Dikarya</taxon>
        <taxon>Ascomycota</taxon>
        <taxon>Pezizomycotina</taxon>
        <taxon>Dothideomycetes</taxon>
        <taxon>Pleosporomycetidae</taxon>
        <taxon>Pleosporales</taxon>
        <taxon>Pleosporales incertae sedis</taxon>
        <taxon>Lojkania</taxon>
    </lineage>
</organism>
<reference evidence="4" key="1">
    <citation type="journal article" date="2020" name="Stud. Mycol.">
        <title>101 Dothideomycetes genomes: A test case for predicting lifestyles and emergence of pathogens.</title>
        <authorList>
            <person name="Haridas S."/>
            <person name="Albert R."/>
            <person name="Binder M."/>
            <person name="Bloem J."/>
            <person name="LaButti K."/>
            <person name="Salamov A."/>
            <person name="Andreopoulos B."/>
            <person name="Baker S."/>
            <person name="Barry K."/>
            <person name="Bills G."/>
            <person name="Bluhm B."/>
            <person name="Cannon C."/>
            <person name="Castanera R."/>
            <person name="Culley D."/>
            <person name="Daum C."/>
            <person name="Ezra D."/>
            <person name="Gonzalez J."/>
            <person name="Henrissat B."/>
            <person name="Kuo A."/>
            <person name="Liang C."/>
            <person name="Lipzen A."/>
            <person name="Lutzoni F."/>
            <person name="Magnuson J."/>
            <person name="Mondo S."/>
            <person name="Nolan M."/>
            <person name="Ohm R."/>
            <person name="Pangilinan J."/>
            <person name="Park H.-J."/>
            <person name="Ramirez L."/>
            <person name="Alfaro M."/>
            <person name="Sun H."/>
            <person name="Tritt A."/>
            <person name="Yoshinaga Y."/>
            <person name="Zwiers L.-H."/>
            <person name="Turgeon B."/>
            <person name="Goodwin S."/>
            <person name="Spatafora J."/>
            <person name="Crous P."/>
            <person name="Grigoriev I."/>
        </authorList>
    </citation>
    <scope>NUCLEOTIDE SEQUENCE [LARGE SCALE GENOMIC DNA]</scope>
    <source>
        <strain evidence="4">CBS 304.66</strain>
    </source>
</reference>
<evidence type="ECO:0000256" key="1">
    <source>
        <dbReference type="SAM" id="Coils"/>
    </source>
</evidence>
<evidence type="ECO:0000313" key="3">
    <source>
        <dbReference type="EMBL" id="KAF2263561.1"/>
    </source>
</evidence>
<protein>
    <recommendedName>
        <fullName evidence="5">BZIP domain-containing protein</fullName>
    </recommendedName>
</protein>
<gene>
    <name evidence="3" type="ORF">CC78DRAFT_533837</name>
</gene>
<dbReference type="CDD" id="cd14688">
    <property type="entry name" value="bZIP_YAP"/>
    <property type="match status" value="1"/>
</dbReference>
<evidence type="ECO:0000256" key="2">
    <source>
        <dbReference type="SAM" id="MobiDB-lite"/>
    </source>
</evidence>
<dbReference type="GO" id="GO:0003700">
    <property type="term" value="F:DNA-binding transcription factor activity"/>
    <property type="evidence" value="ECO:0007669"/>
    <property type="project" value="InterPro"/>
</dbReference>
<dbReference type="EMBL" id="ML986624">
    <property type="protein sequence ID" value="KAF2263561.1"/>
    <property type="molecule type" value="Genomic_DNA"/>
</dbReference>
<keyword evidence="4" id="KW-1185">Reference proteome</keyword>
<evidence type="ECO:0000313" key="4">
    <source>
        <dbReference type="Proteomes" id="UP000800093"/>
    </source>
</evidence>
<sequence>MSSSLATPPSEEQRNGRGRGKPRVSAEHTLNRVRENQRRHRARRKDYIATLEEKLKETEKLLQEARAELEVLRAEKAACPFESLEFGIENSDGMSGGGSIADIDTGVDVSGSENLDVQGSDSNTLATPTVTQAALPPSHLAFQIPIAPTYPPPPQNFDFPEAIEIDQPFHPTDSTKDNLTISSSSSAAALAFDLSTLSMRRLQSIGPPPCHHDEPSSPSPTPLPTLSSPECTTCATRPPPSSTESTTLCSQAYVLISEHNFKGVDAATIRMWLFQGFRRARREGEGCRVENGVLMSLLDFISGV</sequence>
<dbReference type="SUPFAM" id="SSF57959">
    <property type="entry name" value="Leucine zipper domain"/>
    <property type="match status" value="1"/>
</dbReference>
<proteinExistence type="predicted"/>
<evidence type="ECO:0008006" key="5">
    <source>
        <dbReference type="Google" id="ProtNLM"/>
    </source>
</evidence>
<feature type="region of interest" description="Disordered" evidence="2">
    <location>
        <begin position="205"/>
        <end position="245"/>
    </location>
</feature>
<dbReference type="PANTHER" id="PTHR42070">
    <property type="entry name" value="FILAMENT ASSOCIATED PROTEIN, PUTATIVE (AFU_ORTHOLOGUE AFUA_8G06630)-RELATED"/>
    <property type="match status" value="1"/>
</dbReference>
<dbReference type="Gene3D" id="1.20.5.170">
    <property type="match status" value="1"/>
</dbReference>
<comment type="caution">
    <text evidence="3">The sequence shown here is derived from an EMBL/GenBank/DDBJ whole genome shotgun (WGS) entry which is preliminary data.</text>
</comment>